<dbReference type="EMBL" id="BOPH01000082">
    <property type="protein sequence ID" value="GIJ70801.1"/>
    <property type="molecule type" value="Genomic_DNA"/>
</dbReference>
<name>A0A8J3ZWA1_9ACTN</name>
<accession>A0A8J3ZWA1</accession>
<comment type="caution">
    <text evidence="2">The sequence shown here is derived from an EMBL/GenBank/DDBJ whole genome shotgun (WGS) entry which is preliminary data.</text>
</comment>
<dbReference type="RefSeq" id="WP_203930692.1">
    <property type="nucleotide sequence ID" value="NZ_BOPH01000082.1"/>
</dbReference>
<sequence>MGRHRTELAGLAEEGGIGPLRRVHRRRAPVWSGGASAVMSIAILAAILTAIVGPIVFGATVVGSLLLGAAILLGTAAGAWLWAQVAPVGIGRQQRIAVCDGGIVISGESARPEVLPWPQVHLEEPPPIGDPSTRVALLHRDGDVETIDEYTGRRELLAALRQHRPVPVPYLRYAATGAAVVAVAALFVWQLVLPRYLTRTEDRLPARVDDLAPACEGPGTAYSAAAPATGPGPHPIALFQLFDGGSAQRLVTDLPPDTEPDRPDAVRLVGCVTTSEVKPEARTCEYSVSITTAAVSLPLYRIRYRIEVYELRTHRRLGKVSVDSDDTTCPERATVVAGRDNAVFGRHTAAQLEKALTRFVGG</sequence>
<dbReference type="Proteomes" id="UP000635606">
    <property type="component" value="Unassembled WGS sequence"/>
</dbReference>
<evidence type="ECO:0000313" key="3">
    <source>
        <dbReference type="Proteomes" id="UP000635606"/>
    </source>
</evidence>
<keyword evidence="1" id="KW-0472">Membrane</keyword>
<keyword evidence="3" id="KW-1185">Reference proteome</keyword>
<feature type="transmembrane region" description="Helical" evidence="1">
    <location>
        <begin position="170"/>
        <end position="192"/>
    </location>
</feature>
<reference evidence="2" key="1">
    <citation type="submission" date="2021-01" db="EMBL/GenBank/DDBJ databases">
        <title>Whole genome shotgun sequence of Virgisporangium ochraceum NBRC 16418.</title>
        <authorList>
            <person name="Komaki H."/>
            <person name="Tamura T."/>
        </authorList>
    </citation>
    <scope>NUCLEOTIDE SEQUENCE</scope>
    <source>
        <strain evidence="2">NBRC 16418</strain>
    </source>
</reference>
<protein>
    <submittedName>
        <fullName evidence="2">Uncharacterized protein</fullName>
    </submittedName>
</protein>
<proteinExistence type="predicted"/>
<feature type="transmembrane region" description="Helical" evidence="1">
    <location>
        <begin position="62"/>
        <end position="83"/>
    </location>
</feature>
<feature type="transmembrane region" description="Helical" evidence="1">
    <location>
        <begin position="30"/>
        <end position="56"/>
    </location>
</feature>
<evidence type="ECO:0000256" key="1">
    <source>
        <dbReference type="SAM" id="Phobius"/>
    </source>
</evidence>
<keyword evidence="1" id="KW-1133">Transmembrane helix</keyword>
<gene>
    <name evidence="2" type="ORF">Voc01_057180</name>
</gene>
<dbReference type="AlphaFoldDB" id="A0A8J3ZWA1"/>
<keyword evidence="1" id="KW-0812">Transmembrane</keyword>
<evidence type="ECO:0000313" key="2">
    <source>
        <dbReference type="EMBL" id="GIJ70801.1"/>
    </source>
</evidence>
<organism evidence="2 3">
    <name type="scientific">Virgisporangium ochraceum</name>
    <dbReference type="NCBI Taxonomy" id="65505"/>
    <lineage>
        <taxon>Bacteria</taxon>
        <taxon>Bacillati</taxon>
        <taxon>Actinomycetota</taxon>
        <taxon>Actinomycetes</taxon>
        <taxon>Micromonosporales</taxon>
        <taxon>Micromonosporaceae</taxon>
        <taxon>Virgisporangium</taxon>
    </lineage>
</organism>